<dbReference type="AlphaFoldDB" id="A0AAE6WJP3"/>
<feature type="domain" description="Type II methyltransferase M.TaqI-like" evidence="6">
    <location>
        <begin position="383"/>
        <end position="595"/>
    </location>
</feature>
<evidence type="ECO:0000313" key="7">
    <source>
        <dbReference type="EMBL" id="QIA90640.1"/>
    </source>
</evidence>
<accession>A0AAE6WJP3</accession>
<evidence type="ECO:0000313" key="8">
    <source>
        <dbReference type="Proteomes" id="UP000463931"/>
    </source>
</evidence>
<gene>
    <name evidence="7" type="primary">pglX</name>
    <name evidence="7" type="ORF">FEE40_10995</name>
</gene>
<dbReference type="RefSeq" id="WP_163592400.1">
    <property type="nucleotide sequence ID" value="NZ_CP040852.1"/>
</dbReference>
<protein>
    <recommendedName>
        <fullName evidence="1">site-specific DNA-methyltransferase (adenine-specific)</fullName>
        <ecNumber evidence="1">2.1.1.72</ecNumber>
    </recommendedName>
</protein>
<keyword evidence="4" id="KW-0949">S-adenosyl-L-methionine</keyword>
<dbReference type="InterPro" id="IPR029063">
    <property type="entry name" value="SAM-dependent_MTases_sf"/>
</dbReference>
<dbReference type="InterPro" id="IPR050953">
    <property type="entry name" value="N4_N6_ade-DNA_methylase"/>
</dbReference>
<dbReference type="Gene3D" id="3.40.50.150">
    <property type="entry name" value="Vaccinia Virus protein VP39"/>
    <property type="match status" value="1"/>
</dbReference>
<sequence>MDKKAIKDFAVNAREKLRSDVTRKLVKLGITATGVEDVTKIGNDTIEVPSSGERFTGKDINSRKKLIEVLKNYENQIDPKDKKQKEIAFDRLVEEVAYTWFNRLVAIRFMEVNNYLPGRLRVLSSESGVREPDIITNILSSDLYSEMDVASQNRVVELMDDNSAEAVDELYQLVFIKQCNSLNKQLPDLFEHIDDYTELLFTVSYIDDNGVIANLLKIPESDFNVEDEGQVEIIGWMYQYYNTEPKDKVFARGRRKIRADEIPAATQLFTPDWIVRYMVENSLGRYYIDKKLASPAETRTEKEIAAEFGWEYYLPAAEQPEDVKLQIMDAQKDSSDFVLQELKLIDPSMGSGHILVYAFDVLIQLYVAEGFRERDAVELILRNNLYGLDIDKRAFQLAYFALMMKARQYSRRILNKHIKLNVYTVPGEAGISESDIKLLPMNFPDQEKAFEDLETLVTNFKYGSDLGSLIEFKDIDFENLKSGLNTENISLFDDDIRKMVCVGELLQQKYDIAVTNPPYMGSSGFNSTLSTFAKKNYKNSKSDLFAMFIERWNHALNFDGYNSMVTMQSWMFLSSYESMRKNIISKLTITNLMHMENMVMGIAFGTAVTIFKKNYLKGFKGTYHQIKFKDISQKDSPKSLPITGNRFNQISQDEFTKIPGQPISYWVSENLIHLFQKETIADYGFAGIGMRTGNNEKFLRRWFEVDAGLFNPNLKNIDSQTNSDKWLPYNKGGEFRRFYGNNEYIVNWQNNGNEIKKETKKKYPQLGDNLGWKISNEKYYLKSGITWTGVSTGKFNARKYPNGFLFDSGANGLFCYDKSKENYILGLLNTKAINWILQLINPTINYGAGTIRKIPVVYNEDFKTKIDEIVNILYSGAHHNWDNYETSWDFKSHPLI</sequence>
<dbReference type="REBASE" id="1047381">
    <property type="entry name" value="M2.LmuV10ORF10970P"/>
</dbReference>
<keyword evidence="3" id="KW-0808">Transferase</keyword>
<dbReference type="GO" id="GO:0032259">
    <property type="term" value="P:methylation"/>
    <property type="evidence" value="ECO:0007669"/>
    <property type="project" value="UniProtKB-KW"/>
</dbReference>
<dbReference type="GO" id="GO:0003676">
    <property type="term" value="F:nucleic acid binding"/>
    <property type="evidence" value="ECO:0007669"/>
    <property type="project" value="InterPro"/>
</dbReference>
<proteinExistence type="predicted"/>
<evidence type="ECO:0000256" key="2">
    <source>
        <dbReference type="ARBA" id="ARBA00022603"/>
    </source>
</evidence>
<evidence type="ECO:0000256" key="1">
    <source>
        <dbReference type="ARBA" id="ARBA00011900"/>
    </source>
</evidence>
<dbReference type="PANTHER" id="PTHR33841:SF1">
    <property type="entry name" value="DNA METHYLTRANSFERASE A"/>
    <property type="match status" value="1"/>
</dbReference>
<dbReference type="PROSITE" id="PS00092">
    <property type="entry name" value="N6_MTASE"/>
    <property type="match status" value="1"/>
</dbReference>
<dbReference type="InterPro" id="IPR011639">
    <property type="entry name" value="MethylTrfase_TaqI-like_dom"/>
</dbReference>
<dbReference type="PANTHER" id="PTHR33841">
    <property type="entry name" value="DNA METHYLTRANSFERASE YEEA-RELATED"/>
    <property type="match status" value="1"/>
</dbReference>
<evidence type="ECO:0000256" key="3">
    <source>
        <dbReference type="ARBA" id="ARBA00022679"/>
    </source>
</evidence>
<dbReference type="InterPro" id="IPR047939">
    <property type="entry name" value="BREX_1_PglX"/>
</dbReference>
<reference evidence="7 8" key="1">
    <citation type="journal article" date="2019" name="Nat. Med.">
        <title>Preventing dysbiosis of the neonatal mouse intestinal microbiome protects against late-onset sepsis.</title>
        <authorList>
            <person name="Singer J.R."/>
            <person name="Blosser E.G."/>
            <person name="Zindl C.L."/>
            <person name="Silberger D.J."/>
            <person name="Conlan S."/>
            <person name="Laufer V.A."/>
            <person name="DiToro D."/>
            <person name="Deming C."/>
            <person name="Kumar R."/>
            <person name="Morrow C.D."/>
            <person name="Segre J.A."/>
            <person name="Gray M.J."/>
            <person name="Randolph D.A."/>
            <person name="Weaver C.T."/>
        </authorList>
    </citation>
    <scope>NUCLEOTIDE SEQUENCE [LARGE SCALE GENOMIC DNA]</scope>
    <source>
        <strain evidence="7 8">V10</strain>
    </source>
</reference>
<comment type="catalytic activity">
    <reaction evidence="5">
        <text>a 2'-deoxyadenosine in DNA + S-adenosyl-L-methionine = an N(6)-methyl-2'-deoxyadenosine in DNA + S-adenosyl-L-homocysteine + H(+)</text>
        <dbReference type="Rhea" id="RHEA:15197"/>
        <dbReference type="Rhea" id="RHEA-COMP:12418"/>
        <dbReference type="Rhea" id="RHEA-COMP:12419"/>
        <dbReference type="ChEBI" id="CHEBI:15378"/>
        <dbReference type="ChEBI" id="CHEBI:57856"/>
        <dbReference type="ChEBI" id="CHEBI:59789"/>
        <dbReference type="ChEBI" id="CHEBI:90615"/>
        <dbReference type="ChEBI" id="CHEBI:90616"/>
        <dbReference type="EC" id="2.1.1.72"/>
    </reaction>
</comment>
<evidence type="ECO:0000259" key="6">
    <source>
        <dbReference type="Pfam" id="PF07669"/>
    </source>
</evidence>
<dbReference type="GO" id="GO:0009007">
    <property type="term" value="F:site-specific DNA-methyltransferase (adenine-specific) activity"/>
    <property type="evidence" value="ECO:0007669"/>
    <property type="project" value="UniProtKB-EC"/>
</dbReference>
<dbReference type="NCBIfam" id="NF033452">
    <property type="entry name" value="BREX_1_MTaseX"/>
    <property type="match status" value="1"/>
</dbReference>
<dbReference type="GO" id="GO:0006304">
    <property type="term" value="P:DNA modification"/>
    <property type="evidence" value="ECO:0007669"/>
    <property type="project" value="InterPro"/>
</dbReference>
<keyword evidence="2" id="KW-0489">Methyltransferase</keyword>
<evidence type="ECO:0000256" key="5">
    <source>
        <dbReference type="ARBA" id="ARBA00047942"/>
    </source>
</evidence>
<dbReference type="EMBL" id="CP040852">
    <property type="protein sequence ID" value="QIA90640.1"/>
    <property type="molecule type" value="Genomic_DNA"/>
</dbReference>
<dbReference type="SUPFAM" id="SSF53335">
    <property type="entry name" value="S-adenosyl-L-methionine-dependent methyltransferases"/>
    <property type="match status" value="1"/>
</dbReference>
<dbReference type="EC" id="2.1.1.72" evidence="1"/>
<dbReference type="Pfam" id="PF07669">
    <property type="entry name" value="Eco57I"/>
    <property type="match status" value="1"/>
</dbReference>
<evidence type="ECO:0000256" key="4">
    <source>
        <dbReference type="ARBA" id="ARBA00022691"/>
    </source>
</evidence>
<dbReference type="InterPro" id="IPR002052">
    <property type="entry name" value="DNA_methylase_N6_adenine_CS"/>
</dbReference>
<dbReference type="Proteomes" id="UP000463931">
    <property type="component" value="Chromosome"/>
</dbReference>
<organism evidence="7 8">
    <name type="scientific">Ligilactobacillus murinus</name>
    <dbReference type="NCBI Taxonomy" id="1622"/>
    <lineage>
        <taxon>Bacteria</taxon>
        <taxon>Bacillati</taxon>
        <taxon>Bacillota</taxon>
        <taxon>Bacilli</taxon>
        <taxon>Lactobacillales</taxon>
        <taxon>Lactobacillaceae</taxon>
        <taxon>Ligilactobacillus</taxon>
    </lineage>
</organism>
<name>A0AAE6WJP3_9LACO</name>